<dbReference type="SUPFAM" id="SSF48179">
    <property type="entry name" value="6-phosphogluconate dehydrogenase C-terminal domain-like"/>
    <property type="match status" value="1"/>
</dbReference>
<dbReference type="AlphaFoldDB" id="A0A1M6N1N8"/>
<proteinExistence type="predicted"/>
<dbReference type="SUPFAM" id="SSF51735">
    <property type="entry name" value="NAD(P)-binding Rossmann-fold domains"/>
    <property type="match status" value="1"/>
</dbReference>
<dbReference type="RefSeq" id="WP_022497422.1">
    <property type="nucleotide sequence ID" value="NZ_CALDUZ010000057.1"/>
</dbReference>
<accession>A0A1M6N1N8</accession>
<evidence type="ECO:0000313" key="4">
    <source>
        <dbReference type="Proteomes" id="UP000238358"/>
    </source>
</evidence>
<dbReference type="InterPro" id="IPR036291">
    <property type="entry name" value="NAD(P)-bd_dom_sf"/>
</dbReference>
<evidence type="ECO:0000313" key="3">
    <source>
        <dbReference type="EMBL" id="AVO27658.1"/>
    </source>
</evidence>
<feature type="domain" description="DUF2520" evidence="2">
    <location>
        <begin position="132"/>
        <end position="258"/>
    </location>
</feature>
<dbReference type="InterPro" id="IPR008927">
    <property type="entry name" value="6-PGluconate_DH-like_C_sf"/>
</dbReference>
<dbReference type="InterPro" id="IPR018931">
    <property type="entry name" value="DUF2520"/>
</dbReference>
<reference evidence="3 4" key="1">
    <citation type="journal article" date="2018" name="Genome Announc.">
        <title>Complete genomes of two Megasphaera elsdenii strains, NCIMB 702410 and ATCC 25940.</title>
        <authorList>
            <person name="Hatmaker E.A."/>
            <person name="O'Dell K."/>
            <person name="Riley L.A."/>
            <person name="Klingeman D.M."/>
            <person name="Guss A.M."/>
        </authorList>
    </citation>
    <scope>NUCLEOTIDE SEQUENCE [LARGE SCALE GENOMIC DNA]</scope>
    <source>
        <strain evidence="3 4">NCIMB702410</strain>
    </source>
</reference>
<dbReference type="Gene3D" id="3.40.50.720">
    <property type="entry name" value="NAD(P)-binding Rossmann-like Domain"/>
    <property type="match status" value="1"/>
</dbReference>
<dbReference type="Pfam" id="PF10727">
    <property type="entry name" value="Rossmann-like"/>
    <property type="match status" value="1"/>
</dbReference>
<dbReference type="InterPro" id="IPR037108">
    <property type="entry name" value="TM1727-like_C_sf"/>
</dbReference>
<organism evidence="3 4">
    <name type="scientific">Megasphaera elsdenii</name>
    <dbReference type="NCBI Taxonomy" id="907"/>
    <lineage>
        <taxon>Bacteria</taxon>
        <taxon>Bacillati</taxon>
        <taxon>Bacillota</taxon>
        <taxon>Negativicutes</taxon>
        <taxon>Veillonellales</taxon>
        <taxon>Veillonellaceae</taxon>
        <taxon>Megasphaera</taxon>
    </lineage>
</organism>
<dbReference type="EMBL" id="CP027569">
    <property type="protein sequence ID" value="AVO27658.1"/>
    <property type="molecule type" value="Genomic_DNA"/>
</dbReference>
<dbReference type="Gene3D" id="1.10.1040.20">
    <property type="entry name" value="ProC-like, C-terminal domain"/>
    <property type="match status" value="1"/>
</dbReference>
<dbReference type="OrthoDB" id="9810755at2"/>
<gene>
    <name evidence="3" type="ORF">C6Y28_08585</name>
</gene>
<name>A0A1M6N1N8_MEGEL</name>
<dbReference type="Proteomes" id="UP000238358">
    <property type="component" value="Chromosome"/>
</dbReference>
<dbReference type="Pfam" id="PF10728">
    <property type="entry name" value="DUF2520"/>
    <property type="match status" value="1"/>
</dbReference>
<feature type="domain" description="Putative oxidoreductase/dehydrogenase Rossmann-like" evidence="1">
    <location>
        <begin position="2"/>
        <end position="117"/>
    </location>
</feature>
<dbReference type="PANTHER" id="PTHR40459">
    <property type="entry name" value="CONSERVED HYPOTHETICAL ALANINE AND LEUCINE RICH PROTEIN"/>
    <property type="match status" value="1"/>
</dbReference>
<sequence length="298" mass="32130">MRLGIIGAGRVGASFVLAFPSAVEGILCSTAEHTQEQAARLHATAYTDGADLIRHCDVLLLTVRDDVLAPVSRELAASLKGERQLSDRCVFHCSGAMDLSPLEALASLGIHTGSIHPLQSFAEPSAERLKGIYMAVDGDEQARGVAESIVRTLGSTPFFVPPEERMLYHAAACFCSNYVVTALALAQQLMRRWTESDGDAAKALMPLVDGTLQNVRERKVWRTALTGPVSRGDAGTVVKHLAVMPAELIHPYCAFGRAAADLALKNETITAQQHDELTRILAMAEGVHHEQKSNQSDH</sequence>
<evidence type="ECO:0000259" key="1">
    <source>
        <dbReference type="Pfam" id="PF10727"/>
    </source>
</evidence>
<evidence type="ECO:0000259" key="2">
    <source>
        <dbReference type="Pfam" id="PF10728"/>
    </source>
</evidence>
<dbReference type="PANTHER" id="PTHR40459:SF1">
    <property type="entry name" value="CONSERVED HYPOTHETICAL ALANINE AND LEUCINE RICH PROTEIN"/>
    <property type="match status" value="1"/>
</dbReference>
<protein>
    <submittedName>
        <fullName evidence="3">DUF2520 domain-containing protein</fullName>
    </submittedName>
</protein>
<dbReference type="InterPro" id="IPR019665">
    <property type="entry name" value="OxRdtase/DH_put_Rossmann_dom"/>
</dbReference>